<dbReference type="KEGG" id="faa:HMPREF0389_01240"/>
<organism evidence="9 10">
    <name type="scientific">Filifactor alocis (strain ATCC 35896 / CCUG 47790 / D40 B5)</name>
    <name type="common">Fusobacterium alocis</name>
    <dbReference type="NCBI Taxonomy" id="546269"/>
    <lineage>
        <taxon>Bacteria</taxon>
        <taxon>Bacillati</taxon>
        <taxon>Bacillota</taxon>
        <taxon>Clostridia</taxon>
        <taxon>Peptostreptococcales</taxon>
        <taxon>Filifactoraceae</taxon>
        <taxon>Filifactor</taxon>
    </lineage>
</organism>
<feature type="transmembrane region" description="Helical" evidence="8">
    <location>
        <begin position="69"/>
        <end position="95"/>
    </location>
</feature>
<dbReference type="GO" id="GO:0005886">
    <property type="term" value="C:plasma membrane"/>
    <property type="evidence" value="ECO:0007669"/>
    <property type="project" value="UniProtKB-SubCell"/>
</dbReference>
<dbReference type="PROSITE" id="PS00873">
    <property type="entry name" value="NA_ALANINE_SYMP"/>
    <property type="match status" value="1"/>
</dbReference>
<keyword evidence="7 8" id="KW-0472">Membrane</keyword>
<feature type="transmembrane region" description="Helical" evidence="8">
    <location>
        <begin position="232"/>
        <end position="252"/>
    </location>
</feature>
<dbReference type="EMBL" id="CP002390">
    <property type="protein sequence ID" value="EFE27988.1"/>
    <property type="molecule type" value="Genomic_DNA"/>
</dbReference>
<dbReference type="PRINTS" id="PR00175">
    <property type="entry name" value="NAALASMPORT"/>
</dbReference>
<dbReference type="Pfam" id="PF01235">
    <property type="entry name" value="Na_Ala_symp"/>
    <property type="match status" value="1"/>
</dbReference>
<feature type="transmembrane region" description="Helical" evidence="8">
    <location>
        <begin position="12"/>
        <end position="33"/>
    </location>
</feature>
<feature type="transmembrane region" description="Helical" evidence="8">
    <location>
        <begin position="258"/>
        <end position="281"/>
    </location>
</feature>
<dbReference type="Gene3D" id="1.20.1740.10">
    <property type="entry name" value="Amino acid/polyamine transporter I"/>
    <property type="match status" value="1"/>
</dbReference>
<keyword evidence="4 8" id="KW-1003">Cell membrane</keyword>
<comment type="subcellular location">
    <subcellularLocation>
        <location evidence="1 8">Cell membrane</location>
        <topology evidence="1 8">Multi-pass membrane protein</topology>
    </subcellularLocation>
</comment>
<feature type="transmembrane region" description="Helical" evidence="8">
    <location>
        <begin position="435"/>
        <end position="452"/>
    </location>
</feature>
<feature type="transmembrane region" description="Helical" evidence="8">
    <location>
        <begin position="370"/>
        <end position="394"/>
    </location>
</feature>
<accession>D6GT03</accession>
<dbReference type="AlphaFoldDB" id="D6GT03"/>
<evidence type="ECO:0000256" key="8">
    <source>
        <dbReference type="RuleBase" id="RU363064"/>
    </source>
</evidence>
<dbReference type="GO" id="GO:0005283">
    <property type="term" value="F:amino acid:sodium symporter activity"/>
    <property type="evidence" value="ECO:0007669"/>
    <property type="project" value="InterPro"/>
</dbReference>
<feature type="transmembrane region" description="Helical" evidence="8">
    <location>
        <begin position="406"/>
        <end position="423"/>
    </location>
</feature>
<evidence type="ECO:0000256" key="4">
    <source>
        <dbReference type="ARBA" id="ARBA00022475"/>
    </source>
</evidence>
<dbReference type="RefSeq" id="WP_014263202.1">
    <property type="nucleotide sequence ID" value="NC_016630.1"/>
</dbReference>
<comment type="similarity">
    <text evidence="2 8">Belongs to the alanine or glycine:cation symporter (AGCS) (TC 2.A.25) family.</text>
</comment>
<evidence type="ECO:0000256" key="7">
    <source>
        <dbReference type="ARBA" id="ARBA00023136"/>
    </source>
</evidence>
<keyword evidence="8" id="KW-0769">Symport</keyword>
<dbReference type="OrthoDB" id="9804874at2"/>
<dbReference type="eggNOG" id="COG1115">
    <property type="taxonomic scope" value="Bacteria"/>
</dbReference>
<evidence type="ECO:0000313" key="9">
    <source>
        <dbReference type="EMBL" id="EFE27988.1"/>
    </source>
</evidence>
<dbReference type="NCBIfam" id="TIGR00835">
    <property type="entry name" value="agcS"/>
    <property type="match status" value="1"/>
</dbReference>
<evidence type="ECO:0000256" key="2">
    <source>
        <dbReference type="ARBA" id="ARBA00009261"/>
    </source>
</evidence>
<dbReference type="InterPro" id="IPR001463">
    <property type="entry name" value="Na/Ala_symport"/>
</dbReference>
<evidence type="ECO:0000256" key="1">
    <source>
        <dbReference type="ARBA" id="ARBA00004651"/>
    </source>
</evidence>
<proteinExistence type="inferred from homology"/>
<dbReference type="Proteomes" id="UP000007468">
    <property type="component" value="Chromosome"/>
</dbReference>
<evidence type="ECO:0000256" key="5">
    <source>
        <dbReference type="ARBA" id="ARBA00022692"/>
    </source>
</evidence>
<keyword evidence="10" id="KW-1185">Reference proteome</keyword>
<gene>
    <name evidence="9" type="primary">agcS</name>
    <name evidence="9" type="ordered locus">HMPREF0389_01240</name>
</gene>
<dbReference type="PANTHER" id="PTHR30330">
    <property type="entry name" value="AGSS FAMILY TRANSPORTER, SODIUM-ALANINE"/>
    <property type="match status" value="1"/>
</dbReference>
<evidence type="ECO:0000256" key="6">
    <source>
        <dbReference type="ARBA" id="ARBA00022989"/>
    </source>
</evidence>
<keyword evidence="5 8" id="KW-0812">Transmembrane</keyword>
<keyword evidence="6 8" id="KW-1133">Transmembrane helix</keyword>
<sequence>MESIMKIMVSFAGWFWGPPILILIGGGGIWCTLQLKALQLTRFPYVCSQTFGKMFSKPKTDDPNAVSPFSAAVAALASSIGASNIIGVPVAIAYGGPGAVFWMWILAILGCATKFVEIVLGVHYRETNEKGEHSGGPFYYCAKGLGELGLGGIGKFFGYWFAFLLMIEIAPSISTQGASIVQNVVTLLPQSIQENPAQLQNFKIGIIAALVIVVLLVVVGGFKRIASVTDKLVPLMAGIYIVAALGIIALNIANIPVVLGNIFAGAFTGHAATGAFAGTTVKLALRWGAARGVYSNEAGMGTAPIAHSTATVDHPVRQGLWAIFEVVVDTLIVCTVTALTVLVSGAWTAVEPANAGGMPSMAFRAVYGSAGDALVTICVILFVLSTIIVITFYGEKQAEFLFGTKFAKYWKFVYIVAIVGGLYPDLGTLFDITDVFLALIIIPNMIAVIALAPKVRELAKEYFNTPGKYYLADVAAKKQK</sequence>
<feature type="transmembrane region" description="Helical" evidence="8">
    <location>
        <begin position="201"/>
        <end position="220"/>
    </location>
</feature>
<feature type="transmembrane region" description="Helical" evidence="8">
    <location>
        <begin position="157"/>
        <end position="181"/>
    </location>
</feature>
<evidence type="ECO:0000313" key="10">
    <source>
        <dbReference type="Proteomes" id="UP000007468"/>
    </source>
</evidence>
<evidence type="ECO:0000256" key="3">
    <source>
        <dbReference type="ARBA" id="ARBA00022448"/>
    </source>
</evidence>
<reference evidence="10" key="1">
    <citation type="submission" date="2010-12" db="EMBL/GenBank/DDBJ databases">
        <title>The genome sequence of Filifactor alocis strain ATCC 35896.</title>
        <authorList>
            <consortium name="The Broad Institute Genome Sequencing Platform"/>
            <person name="Ward D."/>
            <person name="Earl A."/>
            <person name="Feldgarden M."/>
            <person name="Young S.K."/>
            <person name="Gargeya S."/>
            <person name="Zeng Q."/>
            <person name="Alvarado L."/>
            <person name="Berlin A."/>
            <person name="Bochicchio J."/>
            <person name="Chapman S.B."/>
            <person name="Chen Z."/>
            <person name="Freedman E."/>
            <person name="Gellesch M."/>
            <person name="Goldberg J."/>
            <person name="Griggs A."/>
            <person name="Gujja S."/>
            <person name="Heilman E."/>
            <person name="Heiman D."/>
            <person name="Howarth C."/>
            <person name="Mehta T."/>
            <person name="Neiman D."/>
            <person name="Pearson M."/>
            <person name="Roberts A."/>
            <person name="Saif S."/>
            <person name="Shea T."/>
            <person name="Shenoy N."/>
            <person name="Sisk P."/>
            <person name="Stolte C."/>
            <person name="Sykes S."/>
            <person name="White J."/>
            <person name="Yandava C."/>
            <person name="Izard J."/>
            <person name="Blanton J.M."/>
            <person name="Baranova O.V."/>
            <person name="Tanner A.C."/>
            <person name="Dewhirst F.E."/>
            <person name="Haas B."/>
            <person name="Nusbaum C."/>
            <person name="Birren B."/>
        </authorList>
    </citation>
    <scope>NUCLEOTIDE SEQUENCE [LARGE SCALE GENOMIC DNA]</scope>
    <source>
        <strain evidence="10">ATCC 35896 / D40 B5</strain>
    </source>
</reference>
<dbReference type="PANTHER" id="PTHR30330:SF3">
    <property type="entry name" value="TRANSCRIPTIONAL REGULATOR, LRP FAMILY"/>
    <property type="match status" value="1"/>
</dbReference>
<dbReference type="PATRIC" id="fig|546269.5.peg.1768"/>
<protein>
    <submittedName>
        <fullName evidence="9">Amino acid carrier protein</fullName>
    </submittedName>
</protein>
<feature type="transmembrane region" description="Helical" evidence="8">
    <location>
        <begin position="326"/>
        <end position="350"/>
    </location>
</feature>
<name>D6GT03_FILAD</name>
<keyword evidence="3 8" id="KW-0813">Transport</keyword>
<feature type="transmembrane region" description="Helical" evidence="8">
    <location>
        <begin position="101"/>
        <end position="120"/>
    </location>
</feature>